<keyword evidence="2" id="KW-0805">Transcription regulation</keyword>
<evidence type="ECO:0000259" key="5">
    <source>
        <dbReference type="PROSITE" id="PS50931"/>
    </source>
</evidence>
<reference evidence="6 7" key="1">
    <citation type="submission" date="2019-03" db="EMBL/GenBank/DDBJ databases">
        <title>Freshwater and sediment microbial communities from various areas in North America, analyzing microbe dynamics in response to fracking.</title>
        <authorList>
            <person name="Lamendella R."/>
        </authorList>
    </citation>
    <scope>NUCLEOTIDE SEQUENCE [LARGE SCALE GENOMIC DNA]</scope>
    <source>
        <strain evidence="6 7">18_TX</strain>
    </source>
</reference>
<dbReference type="Pfam" id="PF03466">
    <property type="entry name" value="LysR_substrate"/>
    <property type="match status" value="1"/>
</dbReference>
<gene>
    <name evidence="6" type="ORF">DEU29_102222</name>
</gene>
<keyword evidence="7" id="KW-1185">Reference proteome</keyword>
<evidence type="ECO:0000256" key="2">
    <source>
        <dbReference type="ARBA" id="ARBA00023015"/>
    </source>
</evidence>
<evidence type="ECO:0000313" key="6">
    <source>
        <dbReference type="EMBL" id="TDP40321.1"/>
    </source>
</evidence>
<dbReference type="EMBL" id="SNXI01000002">
    <property type="protein sequence ID" value="TDP40321.1"/>
    <property type="molecule type" value="Genomic_DNA"/>
</dbReference>
<dbReference type="SUPFAM" id="SSF53850">
    <property type="entry name" value="Periplasmic binding protein-like II"/>
    <property type="match status" value="1"/>
</dbReference>
<comment type="caution">
    <text evidence="6">The sequence shown here is derived from an EMBL/GenBank/DDBJ whole genome shotgun (WGS) entry which is preliminary data.</text>
</comment>
<organism evidence="6 7">
    <name type="scientific">Idiomarina aquatica</name>
    <dbReference type="NCBI Taxonomy" id="1327752"/>
    <lineage>
        <taxon>Bacteria</taxon>
        <taxon>Pseudomonadati</taxon>
        <taxon>Pseudomonadota</taxon>
        <taxon>Gammaproteobacteria</taxon>
        <taxon>Alteromonadales</taxon>
        <taxon>Idiomarinaceae</taxon>
        <taxon>Idiomarina</taxon>
    </lineage>
</organism>
<dbReference type="InterPro" id="IPR036390">
    <property type="entry name" value="WH_DNA-bd_sf"/>
</dbReference>
<sequence>MNYKHLFYFWHVADSGHLTQTAQKLHVSQSALSSQIKQLEDWLGTPLFERRGRQLVLTQAGHIAKQHADRIFAEGESLVQQIKDGSSSQPAVIRIGHASTMSRNFVEAFISDLVHQQQVHYRLHSMTPDQLFTELANHQIDIALANTNVRGGDKQLWQSRLLARQPVSLIGPPGLGIDALTSDALIGRHWVLPPENLSLRSAFDMLSAEYNWQPIILAEADDMAMLRLLTRDTGALAVIPDVVVRDELNSGQLTRYLQLPNVYEQFYAITLKRPFQHPMVIKLLQKFSL</sequence>
<dbReference type="Proteomes" id="UP000295531">
    <property type="component" value="Unassembled WGS sequence"/>
</dbReference>
<dbReference type="InterPro" id="IPR005119">
    <property type="entry name" value="LysR_subst-bd"/>
</dbReference>
<dbReference type="SUPFAM" id="SSF46785">
    <property type="entry name" value="Winged helix' DNA-binding domain"/>
    <property type="match status" value="1"/>
</dbReference>
<dbReference type="Gene3D" id="1.10.10.10">
    <property type="entry name" value="Winged helix-like DNA-binding domain superfamily/Winged helix DNA-binding domain"/>
    <property type="match status" value="1"/>
</dbReference>
<dbReference type="AlphaFoldDB" id="A0A4R6PR63"/>
<dbReference type="PANTHER" id="PTHR30126:SF98">
    <property type="entry name" value="HTH-TYPE TRANSCRIPTIONAL ACTIVATOR BAUR"/>
    <property type="match status" value="1"/>
</dbReference>
<dbReference type="FunFam" id="1.10.10.10:FF:000001">
    <property type="entry name" value="LysR family transcriptional regulator"/>
    <property type="match status" value="1"/>
</dbReference>
<dbReference type="GO" id="GO:0003700">
    <property type="term" value="F:DNA-binding transcription factor activity"/>
    <property type="evidence" value="ECO:0007669"/>
    <property type="project" value="InterPro"/>
</dbReference>
<dbReference type="GO" id="GO:0000976">
    <property type="term" value="F:transcription cis-regulatory region binding"/>
    <property type="evidence" value="ECO:0007669"/>
    <property type="project" value="TreeGrafter"/>
</dbReference>
<dbReference type="PANTHER" id="PTHR30126">
    <property type="entry name" value="HTH-TYPE TRANSCRIPTIONAL REGULATOR"/>
    <property type="match status" value="1"/>
</dbReference>
<dbReference type="PROSITE" id="PS50931">
    <property type="entry name" value="HTH_LYSR"/>
    <property type="match status" value="1"/>
</dbReference>
<comment type="similarity">
    <text evidence="1">Belongs to the LysR transcriptional regulatory family.</text>
</comment>
<evidence type="ECO:0000313" key="7">
    <source>
        <dbReference type="Proteomes" id="UP000295531"/>
    </source>
</evidence>
<proteinExistence type="inferred from homology"/>
<evidence type="ECO:0000256" key="4">
    <source>
        <dbReference type="ARBA" id="ARBA00023163"/>
    </source>
</evidence>
<dbReference type="RefSeq" id="WP_133538779.1">
    <property type="nucleotide sequence ID" value="NZ_SNXI01000002.1"/>
</dbReference>
<keyword evidence="4" id="KW-0804">Transcription</keyword>
<dbReference type="PRINTS" id="PR00039">
    <property type="entry name" value="HTHLYSR"/>
</dbReference>
<dbReference type="Pfam" id="PF00126">
    <property type="entry name" value="HTH_1"/>
    <property type="match status" value="1"/>
</dbReference>
<evidence type="ECO:0000256" key="3">
    <source>
        <dbReference type="ARBA" id="ARBA00023125"/>
    </source>
</evidence>
<dbReference type="InterPro" id="IPR036388">
    <property type="entry name" value="WH-like_DNA-bd_sf"/>
</dbReference>
<keyword evidence="3" id="KW-0238">DNA-binding</keyword>
<dbReference type="Gene3D" id="3.40.190.290">
    <property type="match status" value="1"/>
</dbReference>
<dbReference type="OrthoDB" id="464481at2"/>
<name>A0A4R6PR63_9GAMM</name>
<accession>A0A4R6PR63</accession>
<protein>
    <submittedName>
        <fullName evidence="6">LysR family transcriptional activator of nhaA</fullName>
    </submittedName>
</protein>
<dbReference type="InterPro" id="IPR000847">
    <property type="entry name" value="LysR_HTH_N"/>
</dbReference>
<evidence type="ECO:0000256" key="1">
    <source>
        <dbReference type="ARBA" id="ARBA00009437"/>
    </source>
</evidence>
<feature type="domain" description="HTH lysR-type" evidence="5">
    <location>
        <begin position="1"/>
        <end position="58"/>
    </location>
</feature>